<accession>A0A5C3KSS1</accession>
<dbReference type="EMBL" id="ML210217">
    <property type="protein sequence ID" value="TFK23496.1"/>
    <property type="molecule type" value="Genomic_DNA"/>
</dbReference>
<dbReference type="OrthoDB" id="2999468at2759"/>
<evidence type="ECO:0000313" key="2">
    <source>
        <dbReference type="Proteomes" id="UP000307440"/>
    </source>
</evidence>
<dbReference type="AlphaFoldDB" id="A0A5C3KSS1"/>
<keyword evidence="2" id="KW-1185">Reference proteome</keyword>
<reference evidence="1 2" key="1">
    <citation type="journal article" date="2019" name="Nat. Ecol. Evol.">
        <title>Megaphylogeny resolves global patterns of mushroom evolution.</title>
        <authorList>
            <person name="Varga T."/>
            <person name="Krizsan K."/>
            <person name="Foldi C."/>
            <person name="Dima B."/>
            <person name="Sanchez-Garcia M."/>
            <person name="Sanchez-Ramirez S."/>
            <person name="Szollosi G.J."/>
            <person name="Szarkandi J.G."/>
            <person name="Papp V."/>
            <person name="Albert L."/>
            <person name="Andreopoulos W."/>
            <person name="Angelini C."/>
            <person name="Antonin V."/>
            <person name="Barry K.W."/>
            <person name="Bougher N.L."/>
            <person name="Buchanan P."/>
            <person name="Buyck B."/>
            <person name="Bense V."/>
            <person name="Catcheside P."/>
            <person name="Chovatia M."/>
            <person name="Cooper J."/>
            <person name="Damon W."/>
            <person name="Desjardin D."/>
            <person name="Finy P."/>
            <person name="Geml J."/>
            <person name="Haridas S."/>
            <person name="Hughes K."/>
            <person name="Justo A."/>
            <person name="Karasinski D."/>
            <person name="Kautmanova I."/>
            <person name="Kiss B."/>
            <person name="Kocsube S."/>
            <person name="Kotiranta H."/>
            <person name="LaButti K.M."/>
            <person name="Lechner B.E."/>
            <person name="Liimatainen K."/>
            <person name="Lipzen A."/>
            <person name="Lukacs Z."/>
            <person name="Mihaltcheva S."/>
            <person name="Morgado L.N."/>
            <person name="Niskanen T."/>
            <person name="Noordeloos M.E."/>
            <person name="Ohm R.A."/>
            <person name="Ortiz-Santana B."/>
            <person name="Ovrebo C."/>
            <person name="Racz N."/>
            <person name="Riley R."/>
            <person name="Savchenko A."/>
            <person name="Shiryaev A."/>
            <person name="Soop K."/>
            <person name="Spirin V."/>
            <person name="Szebenyi C."/>
            <person name="Tomsovsky M."/>
            <person name="Tulloss R.E."/>
            <person name="Uehling J."/>
            <person name="Grigoriev I.V."/>
            <person name="Vagvolgyi C."/>
            <person name="Papp T."/>
            <person name="Martin F.M."/>
            <person name="Miettinen O."/>
            <person name="Hibbett D.S."/>
            <person name="Nagy L.G."/>
        </authorList>
    </citation>
    <scope>NUCLEOTIDE SEQUENCE [LARGE SCALE GENOMIC DNA]</scope>
    <source>
        <strain evidence="1 2">CBS 121175</strain>
    </source>
</reference>
<sequence>MHELPADLALDIAVYLPRREDDWNSLKNTSLVSAAFRKACQAIIFSAISLCYPASPDGKPLAGEIILALLQHSPAIAGYVKALKIVSTDTDGMWQQDKHLADALNRIGELNRIRELTLELQWEVKLHQASFTETRAALYSLLKSPCLEALRINSSTPFELVKLCQSSLKHLMASSASPLDTPEGYCMPQTSISSPPKLQTLYINLTTLRHSLEVVDLCRLHSLRLRLSQGIHDQQDSMALRSLMSKVVTTLKTSIVDVPFNGSSVALIELIQSLFIIYDGVVARRTETPDDLFQVSNMSSLEAISLCYMDIAKFKVDQNPYEITTFTSKTLAWIRALFQSTHTPSNLKVAQLIAINYESGLDGEWAYDSQQWQELLTLLSSKEQFPALKRVEVILCSYFKTEIRLPELSETFRQQLGYELNLGQREFKRDPTLYLIGALPQGSVYDWAGDTYVFHRGSTL</sequence>
<gene>
    <name evidence="1" type="ORF">FA15DRAFT_670423</name>
</gene>
<evidence type="ECO:0000313" key="1">
    <source>
        <dbReference type="EMBL" id="TFK23496.1"/>
    </source>
</evidence>
<dbReference type="Proteomes" id="UP000307440">
    <property type="component" value="Unassembled WGS sequence"/>
</dbReference>
<name>A0A5C3KSS1_COPMA</name>
<proteinExistence type="predicted"/>
<organism evidence="1 2">
    <name type="scientific">Coprinopsis marcescibilis</name>
    <name type="common">Agaric fungus</name>
    <name type="synonym">Psathyrella marcescibilis</name>
    <dbReference type="NCBI Taxonomy" id="230819"/>
    <lineage>
        <taxon>Eukaryota</taxon>
        <taxon>Fungi</taxon>
        <taxon>Dikarya</taxon>
        <taxon>Basidiomycota</taxon>
        <taxon>Agaricomycotina</taxon>
        <taxon>Agaricomycetes</taxon>
        <taxon>Agaricomycetidae</taxon>
        <taxon>Agaricales</taxon>
        <taxon>Agaricineae</taxon>
        <taxon>Psathyrellaceae</taxon>
        <taxon>Coprinopsis</taxon>
    </lineage>
</organism>
<protein>
    <submittedName>
        <fullName evidence="1">Uncharacterized protein</fullName>
    </submittedName>
</protein>